<dbReference type="EMBL" id="MU118064">
    <property type="protein sequence ID" value="KAF9646214.1"/>
    <property type="molecule type" value="Genomic_DNA"/>
</dbReference>
<dbReference type="Proteomes" id="UP000886501">
    <property type="component" value="Unassembled WGS sequence"/>
</dbReference>
<name>A0ACB6Z9N5_THEGA</name>
<keyword evidence="2" id="KW-1185">Reference proteome</keyword>
<sequence length="224" mass="24444">MSWFKKKFKKFRQPSQQLVSSEIPTHIPVGPLGTSADLATGAGPEGVNNGEGSRIAPRDRSMDHRPLASGPSTSPIPGVHEREVPSDAPNEQLSHDAPDLSAERQSEVQNRMECEDRETVTEQPQEAPPERISEDDHISRDAHDAVQSGGSGVVERDYGNTTTEATAPPVDVPKEPTGGFSPLKIVLGTISAVYTHYKVRLQPSAQNSSLMNPPVENRRRRKQD</sequence>
<evidence type="ECO:0000313" key="1">
    <source>
        <dbReference type="EMBL" id="KAF9646214.1"/>
    </source>
</evidence>
<protein>
    <submittedName>
        <fullName evidence="1">Uncharacterized protein</fullName>
    </submittedName>
</protein>
<reference evidence="1" key="2">
    <citation type="journal article" date="2020" name="Nat. Commun.">
        <title>Large-scale genome sequencing of mycorrhizal fungi provides insights into the early evolution of symbiotic traits.</title>
        <authorList>
            <person name="Miyauchi S."/>
            <person name="Kiss E."/>
            <person name="Kuo A."/>
            <person name="Drula E."/>
            <person name="Kohler A."/>
            <person name="Sanchez-Garcia M."/>
            <person name="Morin E."/>
            <person name="Andreopoulos B."/>
            <person name="Barry K.W."/>
            <person name="Bonito G."/>
            <person name="Buee M."/>
            <person name="Carver A."/>
            <person name="Chen C."/>
            <person name="Cichocki N."/>
            <person name="Clum A."/>
            <person name="Culley D."/>
            <person name="Crous P.W."/>
            <person name="Fauchery L."/>
            <person name="Girlanda M."/>
            <person name="Hayes R.D."/>
            <person name="Keri Z."/>
            <person name="LaButti K."/>
            <person name="Lipzen A."/>
            <person name="Lombard V."/>
            <person name="Magnuson J."/>
            <person name="Maillard F."/>
            <person name="Murat C."/>
            <person name="Nolan M."/>
            <person name="Ohm R.A."/>
            <person name="Pangilinan J."/>
            <person name="Pereira M.F."/>
            <person name="Perotto S."/>
            <person name="Peter M."/>
            <person name="Pfister S."/>
            <person name="Riley R."/>
            <person name="Sitrit Y."/>
            <person name="Stielow J.B."/>
            <person name="Szollosi G."/>
            <person name="Zifcakova L."/>
            <person name="Stursova M."/>
            <person name="Spatafora J.W."/>
            <person name="Tedersoo L."/>
            <person name="Vaario L.M."/>
            <person name="Yamada A."/>
            <person name="Yan M."/>
            <person name="Wang P."/>
            <person name="Xu J."/>
            <person name="Bruns T."/>
            <person name="Baldrian P."/>
            <person name="Vilgalys R."/>
            <person name="Dunand C."/>
            <person name="Henrissat B."/>
            <person name="Grigoriev I.V."/>
            <person name="Hibbett D."/>
            <person name="Nagy L.G."/>
            <person name="Martin F.M."/>
        </authorList>
    </citation>
    <scope>NUCLEOTIDE SEQUENCE</scope>
    <source>
        <strain evidence="1">P2</strain>
    </source>
</reference>
<accession>A0ACB6Z9N5</accession>
<proteinExistence type="predicted"/>
<reference evidence="1" key="1">
    <citation type="submission" date="2019-10" db="EMBL/GenBank/DDBJ databases">
        <authorList>
            <consortium name="DOE Joint Genome Institute"/>
            <person name="Kuo A."/>
            <person name="Miyauchi S."/>
            <person name="Kiss E."/>
            <person name="Drula E."/>
            <person name="Kohler A."/>
            <person name="Sanchez-Garcia M."/>
            <person name="Andreopoulos B."/>
            <person name="Barry K.W."/>
            <person name="Bonito G."/>
            <person name="Buee M."/>
            <person name="Carver A."/>
            <person name="Chen C."/>
            <person name="Cichocki N."/>
            <person name="Clum A."/>
            <person name="Culley D."/>
            <person name="Crous P.W."/>
            <person name="Fauchery L."/>
            <person name="Girlanda M."/>
            <person name="Hayes R."/>
            <person name="Keri Z."/>
            <person name="Labutti K."/>
            <person name="Lipzen A."/>
            <person name="Lombard V."/>
            <person name="Magnuson J."/>
            <person name="Maillard F."/>
            <person name="Morin E."/>
            <person name="Murat C."/>
            <person name="Nolan M."/>
            <person name="Ohm R."/>
            <person name="Pangilinan J."/>
            <person name="Pereira M."/>
            <person name="Perotto S."/>
            <person name="Peter M."/>
            <person name="Riley R."/>
            <person name="Sitrit Y."/>
            <person name="Stielow B."/>
            <person name="Szollosi G."/>
            <person name="Zifcakova L."/>
            <person name="Stursova M."/>
            <person name="Spatafora J.W."/>
            <person name="Tedersoo L."/>
            <person name="Vaario L.-M."/>
            <person name="Yamada A."/>
            <person name="Yan M."/>
            <person name="Wang P."/>
            <person name="Xu J."/>
            <person name="Bruns T."/>
            <person name="Baldrian P."/>
            <person name="Vilgalys R."/>
            <person name="Henrissat B."/>
            <person name="Grigoriev I.V."/>
            <person name="Hibbett D."/>
            <person name="Nagy L.G."/>
            <person name="Martin F.M."/>
        </authorList>
    </citation>
    <scope>NUCLEOTIDE SEQUENCE</scope>
    <source>
        <strain evidence="1">P2</strain>
    </source>
</reference>
<evidence type="ECO:0000313" key="2">
    <source>
        <dbReference type="Proteomes" id="UP000886501"/>
    </source>
</evidence>
<gene>
    <name evidence="1" type="ORF">BDM02DRAFT_276880</name>
</gene>
<organism evidence="1 2">
    <name type="scientific">Thelephora ganbajun</name>
    <name type="common">Ganba fungus</name>
    <dbReference type="NCBI Taxonomy" id="370292"/>
    <lineage>
        <taxon>Eukaryota</taxon>
        <taxon>Fungi</taxon>
        <taxon>Dikarya</taxon>
        <taxon>Basidiomycota</taxon>
        <taxon>Agaricomycotina</taxon>
        <taxon>Agaricomycetes</taxon>
        <taxon>Thelephorales</taxon>
        <taxon>Thelephoraceae</taxon>
        <taxon>Thelephora</taxon>
    </lineage>
</organism>
<comment type="caution">
    <text evidence="1">The sequence shown here is derived from an EMBL/GenBank/DDBJ whole genome shotgun (WGS) entry which is preliminary data.</text>
</comment>